<sequence>MPNPDPENTDFDVIVLGAGPAGENVADYCVRAGLSAAIVESELVGGECSYWACMPSKALLRSGQVLDAARRVPGAQQAATGAIDAAAVFTRRDYFTSGWKDAGQVEWLRSAGITLLRGYGRLAGPGKVSIAGAVHTARAIVVATGSRPVLPPIPGLAEAQPWDTRDATSAQQAPPRLIIIGGGVAGVEMAAAYASLPSTVTILARGKLLSAEEPFAGQLVAESLRSHGVQVHLDTTPVRVDRDKQGIVQAALADGQVLHAEQILVATGRRANTADLGLEALGMDPELLRQVDDTLLVPGTDWLYAVGDANSRSLLTHQGKYQARAAAAAIAARLNGGAADTASWSAAVASADHVAVPRVVFSDPQVAAVGLTSTQAKDHGFDVVVVEHDLGAVAGASLHADCYAGRACLVVDTSRSVLLGATFVGQDAAELLHAATIAIVGQVPLQRLWHAVPAYPTISEIWLRLLEDYFYPPKM</sequence>
<feature type="binding site" evidence="5">
    <location>
        <begin position="144"/>
        <end position="146"/>
    </location>
    <ligand>
        <name>FAD</name>
        <dbReference type="ChEBI" id="CHEBI:57692"/>
    </ligand>
</feature>
<reference evidence="9 10" key="1">
    <citation type="submission" date="2019-06" db="EMBL/GenBank/DDBJ databases">
        <title>Whole genome shotgun sequence of Glutamicibacter uratoxydans NBRC 15515.</title>
        <authorList>
            <person name="Hosoyama A."/>
            <person name="Uohara A."/>
            <person name="Ohji S."/>
            <person name="Ichikawa N."/>
        </authorList>
    </citation>
    <scope>NUCLEOTIDE SEQUENCE [LARGE SCALE GENOMIC DNA]</scope>
    <source>
        <strain evidence="9 10">NBRC 15515</strain>
    </source>
</reference>
<dbReference type="InterPro" id="IPR050151">
    <property type="entry name" value="Class-I_Pyr_Nuc-Dis_Oxidored"/>
</dbReference>
<dbReference type="InterPro" id="IPR001100">
    <property type="entry name" value="Pyr_nuc-diS_OxRdtase"/>
</dbReference>
<dbReference type="InterPro" id="IPR023753">
    <property type="entry name" value="FAD/NAD-binding_dom"/>
</dbReference>
<proteinExistence type="inferred from homology"/>
<dbReference type="Gene3D" id="3.30.390.30">
    <property type="match status" value="1"/>
</dbReference>
<dbReference type="SUPFAM" id="SSF51905">
    <property type="entry name" value="FAD/NAD(P)-binding domain"/>
    <property type="match status" value="1"/>
</dbReference>
<comment type="similarity">
    <text evidence="1">Belongs to the class-I pyridine nucleotide-disulfide oxidoreductase family.</text>
</comment>
<dbReference type="InterPro" id="IPR016156">
    <property type="entry name" value="FAD/NAD-linked_Rdtase_dimer_sf"/>
</dbReference>
<dbReference type="OrthoDB" id="9800167at2"/>
<dbReference type="SUPFAM" id="SSF55424">
    <property type="entry name" value="FAD/NAD-linked reductases, dimerisation (C-terminal) domain"/>
    <property type="match status" value="1"/>
</dbReference>
<accession>A0A4Y4DHT5</accession>
<dbReference type="GO" id="GO:0050660">
    <property type="term" value="F:flavin adenine dinucleotide binding"/>
    <property type="evidence" value="ECO:0007669"/>
    <property type="project" value="TreeGrafter"/>
</dbReference>
<dbReference type="PIRSF" id="PIRSF000350">
    <property type="entry name" value="Mercury_reductase_MerA"/>
    <property type="match status" value="1"/>
</dbReference>
<dbReference type="PRINTS" id="PR00411">
    <property type="entry name" value="PNDRDTASEI"/>
</dbReference>
<dbReference type="PRINTS" id="PR00368">
    <property type="entry name" value="FADPNR"/>
</dbReference>
<evidence type="ECO:0000256" key="1">
    <source>
        <dbReference type="ARBA" id="ARBA00007532"/>
    </source>
</evidence>
<dbReference type="EMBL" id="BJNY01000001">
    <property type="protein sequence ID" value="GED04809.1"/>
    <property type="molecule type" value="Genomic_DNA"/>
</dbReference>
<evidence type="ECO:0000256" key="5">
    <source>
        <dbReference type="PIRSR" id="PIRSR000350-3"/>
    </source>
</evidence>
<evidence type="ECO:0000313" key="10">
    <source>
        <dbReference type="Proteomes" id="UP000316612"/>
    </source>
</evidence>
<evidence type="ECO:0000256" key="4">
    <source>
        <dbReference type="ARBA" id="ARBA00023027"/>
    </source>
</evidence>
<evidence type="ECO:0000259" key="7">
    <source>
        <dbReference type="Pfam" id="PF02852"/>
    </source>
</evidence>
<dbReference type="InterPro" id="IPR004099">
    <property type="entry name" value="Pyr_nucl-diS_OxRdtase_dimer"/>
</dbReference>
<dbReference type="Pfam" id="PF02852">
    <property type="entry name" value="Pyr_redox_dim"/>
    <property type="match status" value="1"/>
</dbReference>
<dbReference type="GO" id="GO:0006103">
    <property type="term" value="P:2-oxoglutarate metabolic process"/>
    <property type="evidence" value="ECO:0007669"/>
    <property type="project" value="TreeGrafter"/>
</dbReference>
<dbReference type="AlphaFoldDB" id="A0A4Y4DHT5"/>
<feature type="binding site" evidence="5">
    <location>
        <position position="120"/>
    </location>
    <ligand>
        <name>FAD</name>
        <dbReference type="ChEBI" id="CHEBI:57692"/>
    </ligand>
</feature>
<dbReference type="PANTHER" id="PTHR22912:SF151">
    <property type="entry name" value="DIHYDROLIPOYL DEHYDROGENASE, MITOCHONDRIAL"/>
    <property type="match status" value="1"/>
</dbReference>
<keyword evidence="2" id="KW-0285">Flavoprotein</keyword>
<dbReference type="Gene3D" id="3.50.50.60">
    <property type="entry name" value="FAD/NAD(P)-binding domain"/>
    <property type="match status" value="2"/>
</dbReference>
<keyword evidence="3 5" id="KW-0274">FAD</keyword>
<evidence type="ECO:0000256" key="6">
    <source>
        <dbReference type="PIRSR" id="PIRSR000350-4"/>
    </source>
</evidence>
<name>A0A4Y4DHT5_GLUUR</name>
<evidence type="ECO:0000256" key="2">
    <source>
        <dbReference type="ARBA" id="ARBA00022630"/>
    </source>
</evidence>
<feature type="disulfide bond" description="Redox-active" evidence="6">
    <location>
        <begin position="48"/>
        <end position="53"/>
    </location>
</feature>
<evidence type="ECO:0000256" key="3">
    <source>
        <dbReference type="ARBA" id="ARBA00022827"/>
    </source>
</evidence>
<feature type="binding site" evidence="5">
    <location>
        <position position="57"/>
    </location>
    <ligand>
        <name>FAD</name>
        <dbReference type="ChEBI" id="CHEBI:57692"/>
    </ligand>
</feature>
<comment type="caution">
    <text evidence="9">The sequence shown here is derived from an EMBL/GenBank/DDBJ whole genome shotgun (WGS) entry which is preliminary data.</text>
</comment>
<dbReference type="Pfam" id="PF07992">
    <property type="entry name" value="Pyr_redox_2"/>
    <property type="match status" value="1"/>
</dbReference>
<dbReference type="Proteomes" id="UP000316612">
    <property type="component" value="Unassembled WGS sequence"/>
</dbReference>
<keyword evidence="4 5" id="KW-0520">NAD</keyword>
<evidence type="ECO:0000259" key="8">
    <source>
        <dbReference type="Pfam" id="PF07992"/>
    </source>
</evidence>
<keyword evidence="5" id="KW-0547">Nucleotide-binding</keyword>
<evidence type="ECO:0000313" key="9">
    <source>
        <dbReference type="EMBL" id="GED04809.1"/>
    </source>
</evidence>
<feature type="domain" description="FAD/NAD(P)-binding" evidence="8">
    <location>
        <begin position="11"/>
        <end position="318"/>
    </location>
</feature>
<feature type="binding site" evidence="5">
    <location>
        <position position="268"/>
    </location>
    <ligand>
        <name>NAD(+)</name>
        <dbReference type="ChEBI" id="CHEBI:57540"/>
    </ligand>
</feature>
<comment type="cofactor">
    <cofactor evidence="5">
        <name>FAD</name>
        <dbReference type="ChEBI" id="CHEBI:57692"/>
    </cofactor>
    <text evidence="5">Binds 1 FAD per subunit.</text>
</comment>
<gene>
    <name evidence="9" type="ORF">AUR04nite_03410</name>
</gene>
<organism evidence="9 10">
    <name type="scientific">Glutamicibacter uratoxydans</name>
    <name type="common">Arthrobacter uratoxydans</name>
    <dbReference type="NCBI Taxonomy" id="43667"/>
    <lineage>
        <taxon>Bacteria</taxon>
        <taxon>Bacillati</taxon>
        <taxon>Actinomycetota</taxon>
        <taxon>Actinomycetes</taxon>
        <taxon>Micrococcales</taxon>
        <taxon>Micrococcaceae</taxon>
        <taxon>Glutamicibacter</taxon>
    </lineage>
</organism>
<feature type="domain" description="Pyridine nucleotide-disulphide oxidoreductase dimerisation" evidence="7">
    <location>
        <begin position="356"/>
        <end position="462"/>
    </location>
</feature>
<feature type="binding site" evidence="5">
    <location>
        <position position="308"/>
    </location>
    <ligand>
        <name>FAD</name>
        <dbReference type="ChEBI" id="CHEBI:57692"/>
    </ligand>
</feature>
<dbReference type="InterPro" id="IPR036188">
    <property type="entry name" value="FAD/NAD-bd_sf"/>
</dbReference>
<protein>
    <submittedName>
        <fullName evidence="9">Oxidoreductase</fullName>
    </submittedName>
</protein>
<feature type="binding site" evidence="5">
    <location>
        <begin position="181"/>
        <end position="188"/>
    </location>
    <ligand>
        <name>NAD(+)</name>
        <dbReference type="ChEBI" id="CHEBI:57540"/>
    </ligand>
</feature>
<keyword evidence="10" id="KW-1185">Reference proteome</keyword>
<dbReference type="GO" id="GO:0004148">
    <property type="term" value="F:dihydrolipoyl dehydrogenase (NADH) activity"/>
    <property type="evidence" value="ECO:0007669"/>
    <property type="project" value="TreeGrafter"/>
</dbReference>
<dbReference type="RefSeq" id="WP_141361292.1">
    <property type="nucleotide sequence ID" value="NZ_BAAAJL010000007.1"/>
</dbReference>
<dbReference type="PANTHER" id="PTHR22912">
    <property type="entry name" value="DISULFIDE OXIDOREDUCTASE"/>
    <property type="match status" value="1"/>
</dbReference>